<dbReference type="Gene3D" id="1.20.1720.10">
    <property type="entry name" value="Multidrug resistance protein D"/>
    <property type="match status" value="1"/>
</dbReference>
<evidence type="ECO:0000256" key="6">
    <source>
        <dbReference type="ARBA" id="ARBA00023136"/>
    </source>
</evidence>
<feature type="transmembrane region" description="Helical" evidence="8">
    <location>
        <begin position="97"/>
        <end position="115"/>
    </location>
</feature>
<name>A0ABW8C890_9ACTN</name>
<feature type="transmembrane region" description="Helical" evidence="8">
    <location>
        <begin position="376"/>
        <end position="399"/>
    </location>
</feature>
<accession>A0ABW8C890</accession>
<dbReference type="PANTHER" id="PTHR42718:SF46">
    <property type="entry name" value="BLR6921 PROTEIN"/>
    <property type="match status" value="1"/>
</dbReference>
<gene>
    <name evidence="10" type="ORF">ACIGXA_19195</name>
</gene>
<evidence type="ECO:0000256" key="5">
    <source>
        <dbReference type="ARBA" id="ARBA00022989"/>
    </source>
</evidence>
<comment type="subcellular location">
    <subcellularLocation>
        <location evidence="1">Cell membrane</location>
        <topology evidence="1">Multi-pass membrane protein</topology>
    </subcellularLocation>
</comment>
<dbReference type="PROSITE" id="PS50850">
    <property type="entry name" value="MFS"/>
    <property type="match status" value="1"/>
</dbReference>
<dbReference type="CDD" id="cd17321">
    <property type="entry name" value="MFS_MMR_MDR_like"/>
    <property type="match status" value="1"/>
</dbReference>
<evidence type="ECO:0000256" key="2">
    <source>
        <dbReference type="ARBA" id="ARBA00022448"/>
    </source>
</evidence>
<protein>
    <submittedName>
        <fullName evidence="10">MFS transporter</fullName>
    </submittedName>
</protein>
<sequence>MTSLTKSPATEAGAAAGPDGVLRMTARQRLVLLLLLGSQFMLAVDFSILNVALPEIGHGLGFSLANLQWIATAMMLPAAGFTLLFGRLADFVGRRRMLLAGMALLAAGSLAGGLATGPEMLLCARVAQGLASAMATPAALSLLTTSLPEGPLRARALGLNGTLMSAGFTIGAIFGGILTDLLSWRWAFFLNVPVALVILFAAPAVIEESRGARSKLDVPGAITVTGGLLALVYGVTLAGQHGWTDPTALGCLASAALLFLAFWRIELRAEAPLAPLRILTRPAVKWGNFGGLITFTMESSVVFLLTLYMQQVLDYSPLRTGLSFCGLGVAAFAGGMAAPRLIGRHGTRTVMTVGLLVQAVATAAFCWLGTDGGSALTLLLAASAVGAFGHLAAIVGYMVTATSGLPDDEQGLATGLASMTQQVGITMGIPVLSAIATARTTATGSVLSGIHTALLVDALIVLAGSALVFAGLRRR</sequence>
<dbReference type="InterPro" id="IPR020846">
    <property type="entry name" value="MFS_dom"/>
</dbReference>
<evidence type="ECO:0000256" key="3">
    <source>
        <dbReference type="ARBA" id="ARBA00022475"/>
    </source>
</evidence>
<dbReference type="Pfam" id="PF07690">
    <property type="entry name" value="MFS_1"/>
    <property type="match status" value="1"/>
</dbReference>
<dbReference type="InterPro" id="IPR011701">
    <property type="entry name" value="MFS"/>
</dbReference>
<keyword evidence="7" id="KW-0046">Antibiotic resistance</keyword>
<feature type="transmembrane region" description="Helical" evidence="8">
    <location>
        <begin position="127"/>
        <end position="145"/>
    </location>
</feature>
<evidence type="ECO:0000313" key="11">
    <source>
        <dbReference type="Proteomes" id="UP001614394"/>
    </source>
</evidence>
<keyword evidence="5 8" id="KW-1133">Transmembrane helix</keyword>
<evidence type="ECO:0000259" key="9">
    <source>
        <dbReference type="PROSITE" id="PS50850"/>
    </source>
</evidence>
<dbReference type="Proteomes" id="UP001614394">
    <property type="component" value="Unassembled WGS sequence"/>
</dbReference>
<reference evidence="10 11" key="1">
    <citation type="submission" date="2024-10" db="EMBL/GenBank/DDBJ databases">
        <title>The Natural Products Discovery Center: Release of the First 8490 Sequenced Strains for Exploring Actinobacteria Biosynthetic Diversity.</title>
        <authorList>
            <person name="Kalkreuter E."/>
            <person name="Kautsar S.A."/>
            <person name="Yang D."/>
            <person name="Bader C.D."/>
            <person name="Teijaro C.N."/>
            <person name="Fluegel L."/>
            <person name="Davis C.M."/>
            <person name="Simpson J.R."/>
            <person name="Lauterbach L."/>
            <person name="Steele A.D."/>
            <person name="Gui C."/>
            <person name="Meng S."/>
            <person name="Li G."/>
            <person name="Viehrig K."/>
            <person name="Ye F."/>
            <person name="Su P."/>
            <person name="Kiefer A.F."/>
            <person name="Nichols A."/>
            <person name="Cepeda A.J."/>
            <person name="Yan W."/>
            <person name="Fan B."/>
            <person name="Jiang Y."/>
            <person name="Adhikari A."/>
            <person name="Zheng C.-J."/>
            <person name="Schuster L."/>
            <person name="Cowan T.M."/>
            <person name="Smanski M.J."/>
            <person name="Chevrette M.G."/>
            <person name="De Carvalho L.P.S."/>
            <person name="Shen B."/>
        </authorList>
    </citation>
    <scope>NUCLEOTIDE SEQUENCE [LARGE SCALE GENOMIC DNA]</scope>
    <source>
        <strain evidence="10 11">NPDC053399</strain>
    </source>
</reference>
<comment type="caution">
    <text evidence="10">The sequence shown here is derived from an EMBL/GenBank/DDBJ whole genome shotgun (WGS) entry which is preliminary data.</text>
</comment>
<keyword evidence="3" id="KW-1003">Cell membrane</keyword>
<dbReference type="Gene3D" id="1.20.1250.20">
    <property type="entry name" value="MFS general substrate transporter like domains"/>
    <property type="match status" value="1"/>
</dbReference>
<keyword evidence="2" id="KW-0813">Transport</keyword>
<dbReference type="SUPFAM" id="SSF103473">
    <property type="entry name" value="MFS general substrate transporter"/>
    <property type="match status" value="1"/>
</dbReference>
<feature type="transmembrane region" description="Helical" evidence="8">
    <location>
        <begin position="157"/>
        <end position="178"/>
    </location>
</feature>
<dbReference type="PRINTS" id="PR01036">
    <property type="entry name" value="TCRTETB"/>
</dbReference>
<keyword evidence="11" id="KW-1185">Reference proteome</keyword>
<dbReference type="EMBL" id="JBITYG010000005">
    <property type="protein sequence ID" value="MFI9102643.1"/>
    <property type="molecule type" value="Genomic_DNA"/>
</dbReference>
<keyword evidence="4 8" id="KW-0812">Transmembrane</keyword>
<dbReference type="PANTHER" id="PTHR42718">
    <property type="entry name" value="MAJOR FACILITATOR SUPERFAMILY MULTIDRUG TRANSPORTER MFSC"/>
    <property type="match status" value="1"/>
</dbReference>
<feature type="transmembrane region" description="Helical" evidence="8">
    <location>
        <begin position="450"/>
        <end position="472"/>
    </location>
</feature>
<feature type="domain" description="Major facilitator superfamily (MFS) profile" evidence="9">
    <location>
        <begin position="31"/>
        <end position="475"/>
    </location>
</feature>
<evidence type="ECO:0000256" key="8">
    <source>
        <dbReference type="SAM" id="Phobius"/>
    </source>
</evidence>
<feature type="transmembrane region" description="Helical" evidence="8">
    <location>
        <begin position="30"/>
        <end position="53"/>
    </location>
</feature>
<organism evidence="10 11">
    <name type="scientific">Streptomyces fildesensis</name>
    <dbReference type="NCBI Taxonomy" id="375757"/>
    <lineage>
        <taxon>Bacteria</taxon>
        <taxon>Bacillati</taxon>
        <taxon>Actinomycetota</taxon>
        <taxon>Actinomycetes</taxon>
        <taxon>Kitasatosporales</taxon>
        <taxon>Streptomycetaceae</taxon>
        <taxon>Streptomyces</taxon>
    </lineage>
</organism>
<feature type="transmembrane region" description="Helical" evidence="8">
    <location>
        <begin position="218"/>
        <end position="235"/>
    </location>
</feature>
<proteinExistence type="predicted"/>
<evidence type="ECO:0000256" key="1">
    <source>
        <dbReference type="ARBA" id="ARBA00004651"/>
    </source>
</evidence>
<evidence type="ECO:0000256" key="7">
    <source>
        <dbReference type="ARBA" id="ARBA00023251"/>
    </source>
</evidence>
<feature type="transmembrane region" description="Helical" evidence="8">
    <location>
        <begin position="184"/>
        <end position="206"/>
    </location>
</feature>
<dbReference type="RefSeq" id="WP_399650567.1">
    <property type="nucleotide sequence ID" value="NZ_JBITYG010000005.1"/>
</dbReference>
<feature type="transmembrane region" description="Helical" evidence="8">
    <location>
        <begin position="286"/>
        <end position="309"/>
    </location>
</feature>
<dbReference type="InterPro" id="IPR036259">
    <property type="entry name" value="MFS_trans_sf"/>
</dbReference>
<evidence type="ECO:0000256" key="4">
    <source>
        <dbReference type="ARBA" id="ARBA00022692"/>
    </source>
</evidence>
<keyword evidence="6 8" id="KW-0472">Membrane</keyword>
<feature type="transmembrane region" description="Helical" evidence="8">
    <location>
        <begin position="411"/>
        <end position="438"/>
    </location>
</feature>
<feature type="transmembrane region" description="Helical" evidence="8">
    <location>
        <begin position="350"/>
        <end position="370"/>
    </location>
</feature>
<feature type="transmembrane region" description="Helical" evidence="8">
    <location>
        <begin position="321"/>
        <end position="338"/>
    </location>
</feature>
<feature type="transmembrane region" description="Helical" evidence="8">
    <location>
        <begin position="65"/>
        <end position="85"/>
    </location>
</feature>
<feature type="transmembrane region" description="Helical" evidence="8">
    <location>
        <begin position="247"/>
        <end position="265"/>
    </location>
</feature>
<evidence type="ECO:0000313" key="10">
    <source>
        <dbReference type="EMBL" id="MFI9102643.1"/>
    </source>
</evidence>